<evidence type="ECO:0000313" key="2">
    <source>
        <dbReference type="Proteomes" id="UP000251241"/>
    </source>
</evidence>
<accession>A0A2X2JJ14</accession>
<proteinExistence type="predicted"/>
<sequence length="51" mass="5920">MYNTDSIRTIKLTNGWKKCFEGTITKVKSNFQNYVAIKLKLLFLYGSPHHA</sequence>
<dbReference type="Proteomes" id="UP000251241">
    <property type="component" value="Unassembled WGS sequence"/>
</dbReference>
<dbReference type="AlphaFoldDB" id="A0A2X2JJ14"/>
<reference evidence="1 2" key="1">
    <citation type="submission" date="2018-06" db="EMBL/GenBank/DDBJ databases">
        <authorList>
            <consortium name="Pathogen Informatics"/>
            <person name="Doyle S."/>
        </authorList>
    </citation>
    <scope>NUCLEOTIDE SEQUENCE [LARGE SCALE GENOMIC DNA]</scope>
    <source>
        <strain evidence="1 2">NCTC11343</strain>
    </source>
</reference>
<evidence type="ECO:0000313" key="1">
    <source>
        <dbReference type="EMBL" id="SPZ94267.1"/>
    </source>
</evidence>
<name>A0A2X2JJ14_SPHMU</name>
<protein>
    <submittedName>
        <fullName evidence="1">Uncharacterized protein</fullName>
    </submittedName>
</protein>
<dbReference type="EMBL" id="UAUU01000011">
    <property type="protein sequence ID" value="SPZ94267.1"/>
    <property type="molecule type" value="Genomic_DNA"/>
</dbReference>
<organism evidence="1 2">
    <name type="scientific">Sphingobacterium multivorum</name>
    <dbReference type="NCBI Taxonomy" id="28454"/>
    <lineage>
        <taxon>Bacteria</taxon>
        <taxon>Pseudomonadati</taxon>
        <taxon>Bacteroidota</taxon>
        <taxon>Sphingobacteriia</taxon>
        <taxon>Sphingobacteriales</taxon>
        <taxon>Sphingobacteriaceae</taxon>
        <taxon>Sphingobacterium</taxon>
    </lineage>
</organism>
<gene>
    <name evidence="1" type="ORF">NCTC11343_05188</name>
</gene>